<dbReference type="Proteomes" id="UP000694844">
    <property type="component" value="Chromosome 1"/>
</dbReference>
<accession>A0A8B8B4E9</accession>
<protein>
    <submittedName>
        <fullName evidence="3">Loricrin-like</fullName>
    </submittedName>
</protein>
<organism evidence="2 3">
    <name type="scientific">Crassostrea virginica</name>
    <name type="common">Eastern oyster</name>
    <dbReference type="NCBI Taxonomy" id="6565"/>
    <lineage>
        <taxon>Eukaryota</taxon>
        <taxon>Metazoa</taxon>
        <taxon>Spiralia</taxon>
        <taxon>Lophotrochozoa</taxon>
        <taxon>Mollusca</taxon>
        <taxon>Bivalvia</taxon>
        <taxon>Autobranchia</taxon>
        <taxon>Pteriomorphia</taxon>
        <taxon>Ostreida</taxon>
        <taxon>Ostreoidea</taxon>
        <taxon>Ostreidae</taxon>
        <taxon>Crassostrea</taxon>
    </lineage>
</organism>
<sequence length="128" mass="12502">MFVEGRGGKGMEVEGVVDGGGGGMHVCTGIMPVYGDYNVCGGEGRKGDGGGGVVDGGGGGCMGIIMFVEGGEERDGGGGVVDGGGGGMHCSPEVEHSITFHHIPSHLPSGNAPSSKKSNIPLSTALGE</sequence>
<dbReference type="KEGG" id="cvn:111107267"/>
<feature type="region of interest" description="Disordered" evidence="1">
    <location>
        <begin position="102"/>
        <end position="128"/>
    </location>
</feature>
<reference evidence="2" key="1">
    <citation type="submission" date="2024-06" db="UniProtKB">
        <authorList>
            <consortium name="RefSeq"/>
        </authorList>
    </citation>
    <scope>NUCLEOTIDE SEQUENCE [LARGE SCALE GENOMIC DNA]</scope>
</reference>
<name>A0A8B8B4E9_CRAVI</name>
<evidence type="ECO:0000313" key="3">
    <source>
        <dbReference type="RefSeq" id="XP_022298091.1"/>
    </source>
</evidence>
<dbReference type="AlphaFoldDB" id="A0A8B8B4E9"/>
<keyword evidence="2" id="KW-1185">Reference proteome</keyword>
<evidence type="ECO:0000256" key="1">
    <source>
        <dbReference type="SAM" id="MobiDB-lite"/>
    </source>
</evidence>
<evidence type="ECO:0000313" key="2">
    <source>
        <dbReference type="Proteomes" id="UP000694844"/>
    </source>
</evidence>
<proteinExistence type="predicted"/>
<gene>
    <name evidence="3" type="primary">LOC111107267</name>
</gene>
<dbReference type="RefSeq" id="XP_022298091.1">
    <property type="nucleotide sequence ID" value="XM_022442383.1"/>
</dbReference>
<reference evidence="3" key="2">
    <citation type="submission" date="2025-08" db="UniProtKB">
        <authorList>
            <consortium name="RefSeq"/>
        </authorList>
    </citation>
    <scope>IDENTIFICATION</scope>
    <source>
        <tissue evidence="3">Whole sample</tissue>
    </source>
</reference>
<feature type="compositionally biased region" description="Polar residues" evidence="1">
    <location>
        <begin position="111"/>
        <end position="122"/>
    </location>
</feature>
<dbReference type="GeneID" id="111107267"/>